<gene>
    <name evidence="3" type="ORF">FOQG_18885</name>
    <name evidence="2" type="ORF">FOQG_18982</name>
</gene>
<reference evidence="3 4" key="1">
    <citation type="submission" date="2011-11" db="EMBL/GenBank/DDBJ databases">
        <title>The Genome Sequence of Fusarium oxysporum PHW815.</title>
        <authorList>
            <consortium name="The Broad Institute Genome Sequencing Platform"/>
            <person name="Ma L.-J."/>
            <person name="Gale L.R."/>
            <person name="Schwartz D.C."/>
            <person name="Zhou S."/>
            <person name="Corby-Kistler H."/>
            <person name="Young S.K."/>
            <person name="Zeng Q."/>
            <person name="Gargeya S."/>
            <person name="Fitzgerald M."/>
            <person name="Haas B."/>
            <person name="Abouelleil A."/>
            <person name="Alvarado L."/>
            <person name="Arachchi H.M."/>
            <person name="Berlin A."/>
            <person name="Brown A."/>
            <person name="Chapman S.B."/>
            <person name="Chen Z."/>
            <person name="Dunbar C."/>
            <person name="Freedman E."/>
            <person name="Gearin G."/>
            <person name="Goldberg J."/>
            <person name="Griggs A."/>
            <person name="Gujja S."/>
            <person name="Heiman D."/>
            <person name="Howarth C."/>
            <person name="Larson L."/>
            <person name="Lui A."/>
            <person name="MacDonald P.J.P."/>
            <person name="Montmayeur A."/>
            <person name="Murphy C."/>
            <person name="Neiman D."/>
            <person name="Pearson M."/>
            <person name="Priest M."/>
            <person name="Roberts A."/>
            <person name="Saif S."/>
            <person name="Shea T."/>
            <person name="Shenoy N."/>
            <person name="Sisk P."/>
            <person name="Stolte C."/>
            <person name="Sykes S."/>
            <person name="Wortman J."/>
            <person name="Nusbaum C."/>
            <person name="Birren B."/>
        </authorList>
    </citation>
    <scope>NUCLEOTIDE SEQUENCE [LARGE SCALE GENOMIC DNA]</scope>
    <source>
        <strain evidence="3 4">54005</strain>
    </source>
</reference>
<protein>
    <submittedName>
        <fullName evidence="3">Uncharacterized protein</fullName>
    </submittedName>
</protein>
<reference evidence="3" key="2">
    <citation type="submission" date="2014-02" db="EMBL/GenBank/DDBJ databases">
        <title>Annotation of the Genome Sequence of Fusarium oxysporum PHW815.</title>
        <authorList>
            <consortium name="The Broad Institute Genomics Platform"/>
            <person name="Ma L.-J."/>
            <person name="Corby-Kistler H."/>
            <person name="Broz K."/>
            <person name="Gale L.R."/>
            <person name="Jonkers W."/>
            <person name="O'Donnell K."/>
            <person name="Ploetz R."/>
            <person name="Steinberg C."/>
            <person name="Schwartz D.C."/>
            <person name="VanEtten H."/>
            <person name="Zhou S."/>
            <person name="Young S.K."/>
            <person name="Zeng Q."/>
            <person name="Gargeya S."/>
            <person name="Fitzgerald M."/>
            <person name="Abouelleil A."/>
            <person name="Alvarado L."/>
            <person name="Chapman S.B."/>
            <person name="Gainer-Dewar J."/>
            <person name="Goldberg J."/>
            <person name="Griggs A."/>
            <person name="Gujja S."/>
            <person name="Hansen M."/>
            <person name="Howarth C."/>
            <person name="Imamovic A."/>
            <person name="Ireland A."/>
            <person name="Larimer J."/>
            <person name="McCowan C."/>
            <person name="Murphy C."/>
            <person name="Pearson M."/>
            <person name="Poon T.W."/>
            <person name="Priest M."/>
            <person name="Roberts A."/>
            <person name="Saif S."/>
            <person name="Shea T."/>
            <person name="Sykes S."/>
            <person name="Wortman J."/>
            <person name="Nusbaum C."/>
            <person name="Birren B."/>
        </authorList>
    </citation>
    <scope>NUCLEOTIDE SEQUENCE</scope>
    <source>
        <strain evidence="3">54005</strain>
    </source>
</reference>
<proteinExistence type="predicted"/>
<dbReference type="EMBL" id="KI979525">
    <property type="protein sequence ID" value="EXK76371.1"/>
    <property type="molecule type" value="Genomic_DNA"/>
</dbReference>
<name>X0B3P8_FUSOX</name>
<organism evidence="3 4">
    <name type="scientific">Fusarium oxysporum f. sp. raphani 54005</name>
    <dbReference type="NCBI Taxonomy" id="1089458"/>
    <lineage>
        <taxon>Eukaryota</taxon>
        <taxon>Fungi</taxon>
        <taxon>Dikarya</taxon>
        <taxon>Ascomycota</taxon>
        <taxon>Pezizomycotina</taxon>
        <taxon>Sordariomycetes</taxon>
        <taxon>Hypocreomycetidae</taxon>
        <taxon>Hypocreales</taxon>
        <taxon>Nectriaceae</taxon>
        <taxon>Fusarium</taxon>
        <taxon>Fusarium oxysporum species complex</taxon>
    </lineage>
</organism>
<evidence type="ECO:0000313" key="3">
    <source>
        <dbReference type="EMBL" id="EXK76371.1"/>
    </source>
</evidence>
<dbReference type="HOGENOM" id="CLU_2622143_0_0_1"/>
<sequence length="78" mass="8817">MHTKQLRATGTGHGKMGTQLSKRKTLAMDRFLMSSLNQETLSKQTPALSRMSPMLKARWTSTTPILLLSRISTWQRVS</sequence>
<evidence type="ECO:0000256" key="1">
    <source>
        <dbReference type="SAM" id="MobiDB-lite"/>
    </source>
</evidence>
<evidence type="ECO:0000313" key="2">
    <source>
        <dbReference type="EMBL" id="EXK76273.1"/>
    </source>
</evidence>
<keyword evidence="4" id="KW-1185">Reference proteome</keyword>
<accession>X0B3P8</accession>
<dbReference type="EMBL" id="KI979554">
    <property type="protein sequence ID" value="EXK76273.1"/>
    <property type="molecule type" value="Genomic_DNA"/>
</dbReference>
<feature type="region of interest" description="Disordered" evidence="1">
    <location>
        <begin position="1"/>
        <end position="21"/>
    </location>
</feature>
<dbReference type="Proteomes" id="UP000030663">
    <property type="component" value="Unassembled WGS sequence"/>
</dbReference>
<dbReference type="AlphaFoldDB" id="X0B3P8"/>
<evidence type="ECO:0000313" key="4">
    <source>
        <dbReference type="Proteomes" id="UP000030663"/>
    </source>
</evidence>